<protein>
    <recommendedName>
        <fullName evidence="2">Ams2/SPT21 N-terminal domain-containing protein</fullName>
    </recommendedName>
</protein>
<evidence type="ECO:0000259" key="2">
    <source>
        <dbReference type="Pfam" id="PF25823"/>
    </source>
</evidence>
<keyword evidence="4" id="KW-1185">Reference proteome</keyword>
<feature type="compositionally biased region" description="Polar residues" evidence="1">
    <location>
        <begin position="291"/>
        <end position="305"/>
    </location>
</feature>
<proteinExistence type="predicted"/>
<feature type="compositionally biased region" description="Low complexity" evidence="1">
    <location>
        <begin position="466"/>
        <end position="500"/>
    </location>
</feature>
<dbReference type="Proteomes" id="UP000027456">
    <property type="component" value="Unassembled WGS sequence"/>
</dbReference>
<evidence type="ECO:0000313" key="3">
    <source>
        <dbReference type="EMBL" id="KEP47246.1"/>
    </source>
</evidence>
<gene>
    <name evidence="3" type="ORF">V565_162740</name>
</gene>
<feature type="compositionally biased region" description="Polar residues" evidence="1">
    <location>
        <begin position="245"/>
        <end position="254"/>
    </location>
</feature>
<dbReference type="STRING" id="1423351.A0A074RJL9"/>
<accession>A0A074RJL9</accession>
<feature type="compositionally biased region" description="Low complexity" evidence="1">
    <location>
        <begin position="139"/>
        <end position="152"/>
    </location>
</feature>
<feature type="compositionally biased region" description="Pro residues" evidence="1">
    <location>
        <begin position="857"/>
        <end position="866"/>
    </location>
</feature>
<feature type="compositionally biased region" description="Basic and acidic residues" evidence="1">
    <location>
        <begin position="616"/>
        <end position="627"/>
    </location>
</feature>
<feature type="compositionally biased region" description="Low complexity" evidence="1">
    <location>
        <begin position="255"/>
        <end position="275"/>
    </location>
</feature>
<feature type="compositionally biased region" description="Polar residues" evidence="1">
    <location>
        <begin position="562"/>
        <end position="571"/>
    </location>
</feature>
<feature type="region of interest" description="Disordered" evidence="1">
    <location>
        <begin position="291"/>
        <end position="741"/>
    </location>
</feature>
<dbReference type="HOGENOM" id="CLU_288582_0_0_1"/>
<dbReference type="AlphaFoldDB" id="A0A074RJL9"/>
<feature type="compositionally biased region" description="Pro residues" evidence="1">
    <location>
        <begin position="663"/>
        <end position="681"/>
    </location>
</feature>
<organism evidence="3 4">
    <name type="scientific">Rhizoctonia solani 123E</name>
    <dbReference type="NCBI Taxonomy" id="1423351"/>
    <lineage>
        <taxon>Eukaryota</taxon>
        <taxon>Fungi</taxon>
        <taxon>Dikarya</taxon>
        <taxon>Basidiomycota</taxon>
        <taxon>Agaricomycotina</taxon>
        <taxon>Agaricomycetes</taxon>
        <taxon>Cantharellales</taxon>
        <taxon>Ceratobasidiaceae</taxon>
        <taxon>Rhizoctonia</taxon>
    </lineage>
</organism>
<feature type="compositionally biased region" description="Polar residues" evidence="1">
    <location>
        <begin position="443"/>
        <end position="462"/>
    </location>
</feature>
<feature type="region of interest" description="Disordered" evidence="1">
    <location>
        <begin position="763"/>
        <end position="916"/>
    </location>
</feature>
<feature type="compositionally biased region" description="Low complexity" evidence="1">
    <location>
        <begin position="424"/>
        <end position="442"/>
    </location>
</feature>
<evidence type="ECO:0000256" key="1">
    <source>
        <dbReference type="SAM" id="MobiDB-lite"/>
    </source>
</evidence>
<reference evidence="3 4" key="1">
    <citation type="submission" date="2013-12" db="EMBL/GenBank/DDBJ databases">
        <authorList>
            <person name="Cubeta M."/>
            <person name="Pakala S."/>
            <person name="Fedorova N."/>
            <person name="Thomas E."/>
            <person name="Dean R."/>
            <person name="Jabaji S."/>
            <person name="Neate S."/>
            <person name="Toda T."/>
            <person name="Tavantzis S."/>
            <person name="Vilgalys R."/>
            <person name="Bharathan N."/>
            <person name="Pakala S."/>
            <person name="Losada L.S."/>
            <person name="Zafar N."/>
            <person name="Nierman W."/>
        </authorList>
    </citation>
    <scope>NUCLEOTIDE SEQUENCE [LARGE SCALE GENOMIC DNA]</scope>
    <source>
        <strain evidence="3 4">123E</strain>
    </source>
</reference>
<feature type="compositionally biased region" description="Low complexity" evidence="1">
    <location>
        <begin position="193"/>
        <end position="225"/>
    </location>
</feature>
<feature type="compositionally biased region" description="Gly residues" evidence="1">
    <location>
        <begin position="875"/>
        <end position="890"/>
    </location>
</feature>
<dbReference type="OrthoDB" id="3199820at2759"/>
<dbReference type="Pfam" id="PF25823">
    <property type="entry name" value="Ams2-SPT21_N"/>
    <property type="match status" value="1"/>
</dbReference>
<comment type="caution">
    <text evidence="3">The sequence shown here is derived from an EMBL/GenBank/DDBJ whole genome shotgun (WGS) entry which is preliminary data.</text>
</comment>
<feature type="compositionally biased region" description="Low complexity" evidence="1">
    <location>
        <begin position="353"/>
        <end position="384"/>
    </location>
</feature>
<feature type="compositionally biased region" description="Basic and acidic residues" evidence="1">
    <location>
        <begin position="769"/>
        <end position="784"/>
    </location>
</feature>
<feature type="compositionally biased region" description="Polar residues" evidence="1">
    <location>
        <begin position="512"/>
        <end position="544"/>
    </location>
</feature>
<feature type="domain" description="Ams2/SPT21 N-terminal" evidence="2">
    <location>
        <begin position="29"/>
        <end position="107"/>
    </location>
</feature>
<name>A0A074RJL9_9AGAM</name>
<evidence type="ECO:0000313" key="4">
    <source>
        <dbReference type="Proteomes" id="UP000027456"/>
    </source>
</evidence>
<dbReference type="InterPro" id="IPR057725">
    <property type="entry name" value="Ams2-SPT21_N"/>
</dbReference>
<feature type="compositionally biased region" description="Acidic residues" evidence="1">
    <location>
        <begin position="395"/>
        <end position="404"/>
    </location>
</feature>
<feature type="compositionally biased region" description="Acidic residues" evidence="1">
    <location>
        <begin position="907"/>
        <end position="916"/>
    </location>
</feature>
<dbReference type="EMBL" id="AZST01000797">
    <property type="protein sequence ID" value="KEP47246.1"/>
    <property type="molecule type" value="Genomic_DNA"/>
</dbReference>
<feature type="compositionally biased region" description="Pro residues" evidence="1">
    <location>
        <begin position="182"/>
        <end position="192"/>
    </location>
</feature>
<feature type="region of interest" description="Disordered" evidence="1">
    <location>
        <begin position="121"/>
        <end position="275"/>
    </location>
</feature>
<sequence length="1087" mass="112878">MLARADAVECRAVKARPNSNAEVKHASTTLKDCLSALCSASPELLADPRTDHSVYALDPLQVPELMVGRGLLTWLMSELGRVVGVIREDYVDGEEMEVLEVRLSLTPTVAVSRAQHATSLQNISNSHSTSANPSPPSTPLTQPTVPQPTRTSVRLRVRSKKESSVTPPPPVQPAKRGRPKKVVPPPPPPEPEIQPVSPGPSRSHSRVSSISSLALSQAQAPLASVPSHPRPSSSTVDSIPPLSRTEPQAPSPTKTLARLLASSNSSSDPSSGTPLLDSLLERLKASGYLSTPQATASGITGQSVDSPDAQRQALLSLLKMASSNTNPVKNPPSTAPTPAVNGFAAPSPRNFTAPSPVSIVSAPSPMTSTTAAPPSSSSLPGPSSVTLGVRKRETDDGEIVEVDPSETKRARVGVGDGKLTGDITAPSPSVSATSPPTSVLSPNQSIASPNLSLASPNMSVASPNMAALSPSISGAASSAPSPNLATPSPAVSPAISAASPYPYPQPLGPPRTLTTTVSQPNLTFSHPPLQATSSQPTLPSSISQAKRRRQATQTDLPPCTGSFITPRSQIGQPRPAPVEPISASAPPRVPQSTTPAPVLAPPARKPTTATRAKHPNGREMSEKEVREMLAGGYYPSGGLQDEHRRLFGAAGRGKKDTDRGSPSAPPPPPPAPPPPPPPAPELPSTSAAPPPKPRTRAPRPREPRPTIPKHSPVAPPVSRLPMMMTSPIRATGVSSNSLPPSFSPLKRLLKNAGVKSIEEVLSKGGVLGLKDEMKREEKREKEIVDLTSDADDDDDPPLPRPPRTPARSPKPLEAPPTTPPRRSVPFKPSTPPRKAHTSPPTARASESPLFKGSADVPLPPSSPPPMSDSDVDGSVKGGNRTGYTSEGGGYSSETGGYDAGISSDAPPDPDVEMSDTDDEAWDETIRPVERDEGGSGHVGSVLGQMEFGLQTGFGHGVREPQAELQSLSSLLDMLESQGVPSSDAASSEVELDLSGLDQQTLDLANVGIDLANTGLDFSWLETIGQGAEGMGGMGMEGLIQGDGAEPGNIGMEFDPNSLVVGETVMDGQVPAMSEADLAQLLAAFGPS</sequence>